<dbReference type="Gene3D" id="1.10.150.400">
    <property type="match status" value="1"/>
</dbReference>
<dbReference type="AlphaFoldDB" id="A0A916VDI2"/>
<dbReference type="InterPro" id="IPR023214">
    <property type="entry name" value="HAD_sf"/>
</dbReference>
<dbReference type="EMBL" id="BLYI01000030">
    <property type="protein sequence ID" value="GFO85057.1"/>
    <property type="molecule type" value="Genomic_DNA"/>
</dbReference>
<organism evidence="1 2">
    <name type="scientific">Anaerostipes butyraticus</name>
    <dbReference type="NCBI Taxonomy" id="645466"/>
    <lineage>
        <taxon>Bacteria</taxon>
        <taxon>Bacillati</taxon>
        <taxon>Bacillota</taxon>
        <taxon>Clostridia</taxon>
        <taxon>Lachnospirales</taxon>
        <taxon>Lachnospiraceae</taxon>
        <taxon>Anaerostipes</taxon>
    </lineage>
</organism>
<dbReference type="InterPro" id="IPR006439">
    <property type="entry name" value="HAD-SF_hydro_IA"/>
</dbReference>
<reference evidence="1" key="1">
    <citation type="submission" date="2020-06" db="EMBL/GenBank/DDBJ databases">
        <title>Characterization of fructooligosaccharide metabolism and fructooligosaccharide-degrading enzymes in human commensal butyrate producers.</title>
        <authorList>
            <person name="Tanno H."/>
            <person name="Fujii T."/>
            <person name="Hirano K."/>
            <person name="Maeno S."/>
            <person name="Tonozuka T."/>
            <person name="Sakamoto M."/>
            <person name="Ohkuma M."/>
            <person name="Tochio T."/>
            <person name="Endo A."/>
        </authorList>
    </citation>
    <scope>NUCLEOTIDE SEQUENCE</scope>
    <source>
        <strain evidence="1">JCM 17466</strain>
    </source>
</reference>
<dbReference type="CDD" id="cd01427">
    <property type="entry name" value="HAD_like"/>
    <property type="match status" value="1"/>
</dbReference>
<evidence type="ECO:0000313" key="2">
    <source>
        <dbReference type="Proteomes" id="UP000613208"/>
    </source>
</evidence>
<dbReference type="InterPro" id="IPR036412">
    <property type="entry name" value="HAD-like_sf"/>
</dbReference>
<dbReference type="NCBIfam" id="TIGR01549">
    <property type="entry name" value="HAD-SF-IA-v1"/>
    <property type="match status" value="1"/>
</dbReference>
<proteinExistence type="predicted"/>
<evidence type="ECO:0008006" key="3">
    <source>
        <dbReference type="Google" id="ProtNLM"/>
    </source>
</evidence>
<dbReference type="SUPFAM" id="SSF56784">
    <property type="entry name" value="HAD-like"/>
    <property type="match status" value="1"/>
</dbReference>
<keyword evidence="2" id="KW-1185">Reference proteome</keyword>
<comment type="caution">
    <text evidence="1">The sequence shown here is derived from an EMBL/GenBank/DDBJ whole genome shotgun (WGS) entry which is preliminary data.</text>
</comment>
<dbReference type="Proteomes" id="UP000613208">
    <property type="component" value="Unassembled WGS sequence"/>
</dbReference>
<accession>A0A916VDI2</accession>
<gene>
    <name evidence="1" type="ORF">ANBU17_14040</name>
</gene>
<dbReference type="Pfam" id="PF00702">
    <property type="entry name" value="Hydrolase"/>
    <property type="match status" value="1"/>
</dbReference>
<protein>
    <recommendedName>
        <fullName evidence="3">HAD hydrolase, family IA, variant 1</fullName>
    </recommendedName>
</protein>
<dbReference type="Gene3D" id="3.40.50.1000">
    <property type="entry name" value="HAD superfamily/HAD-like"/>
    <property type="match status" value="1"/>
</dbReference>
<name>A0A916VDI2_9FIRM</name>
<sequence length="652" mass="76107">MYSQFKSKVKNKIKTIGRKILGMEQKKEIVSAERSGRVKPTVLARRLLEYDVISFDIFDTLILRTLSKPTDVFMSVGQELGMLNYTTMRREMELRLRDGKEAETGSREVTFEEIYEAMEKYCGVNAKEGIEAEFRAELKYCIPNPYMKEVFDLLKNYGKTIIIVSDMYFSKQWMKKLLSACGYEGYDRLFVSCDYGFGKRSGKLYQKISEEYLNGRSVIHVGDNPTVDVEMAEKQGWVSEFYEDIHTRGKKYRPSLMSSCIGSAYRAVVNIKMHSGAFESEKERDLAYQYGYINGGILILGYVQWIHRQAKEEHMDKVLFIARDGWIMKQVYDDLYDDIPSEYVYLSRNAALKMTCDYNRYELFRQFVERRVDSEKPYTIRDILVSMELESILPMLEKDGIHTGDIVDTKEKAEQVKEMLLDRWEHVCGVYESSAQAFHQYMKPILAGCHRVAAVDTGWRGTCPAAIKYMIEKKWEEDCEVTGMMMGSCKYKFNNTIPLIKDGSIRTYLFSPQHNDHLARFHYNKNLIHNTCIEFITSAPHPSVTSFQKGDDESYKIRFEYPEQENYEITENVHQGVLDFVKDYKKYHGDSPLFWEIPALDAYWPIRFAMERRFESVIKKAFGGYVYNKYVGGLEGKRDMDTFLDMCRKEGV</sequence>
<evidence type="ECO:0000313" key="1">
    <source>
        <dbReference type="EMBL" id="GFO85057.1"/>
    </source>
</evidence>